<dbReference type="Pfam" id="PF21001">
    <property type="entry name" value="YqiJ_N"/>
    <property type="match status" value="1"/>
</dbReference>
<organism evidence="4 5">
    <name type="scientific">Psychromonas marina</name>
    <dbReference type="NCBI Taxonomy" id="88364"/>
    <lineage>
        <taxon>Bacteria</taxon>
        <taxon>Pseudomonadati</taxon>
        <taxon>Pseudomonadota</taxon>
        <taxon>Gammaproteobacteria</taxon>
        <taxon>Alteromonadales</taxon>
        <taxon>Psychromonadaceae</taxon>
        <taxon>Psychromonas</taxon>
    </lineage>
</organism>
<feature type="transmembrane region" description="Helical" evidence="1">
    <location>
        <begin position="74"/>
        <end position="93"/>
    </location>
</feature>
<name>A0ABQ6E099_9GAMM</name>
<evidence type="ECO:0008006" key="6">
    <source>
        <dbReference type="Google" id="ProtNLM"/>
    </source>
</evidence>
<accession>A0ABQ6E099</accession>
<evidence type="ECO:0000313" key="5">
    <source>
        <dbReference type="Proteomes" id="UP001157353"/>
    </source>
</evidence>
<dbReference type="Proteomes" id="UP001157353">
    <property type="component" value="Unassembled WGS sequence"/>
</dbReference>
<keyword evidence="1" id="KW-1133">Transmembrane helix</keyword>
<sequence length="186" mass="20005">MGLALLEGIGLVIGLSMASAFDDMFSFDIDVDATLPSGGLSGVLGWLYLSRLPVLVWLILFLTSFGIAGLSINFIVILPTLLSFPIALIIAIFSCRILGGKIATIMPTNESSAISSDSFTGKIATITVGKARKGSAAEAVLHDDFHQKHYLMVEPEVQGQEFMQGTQVILIKKLSRSWLAIEFEPS</sequence>
<evidence type="ECO:0000313" key="4">
    <source>
        <dbReference type="EMBL" id="GLS90553.1"/>
    </source>
</evidence>
<gene>
    <name evidence="4" type="ORF">GCM10007916_16200</name>
</gene>
<proteinExistence type="predicted"/>
<dbReference type="InterPro" id="IPR048376">
    <property type="entry name" value="YqiJ_N"/>
</dbReference>
<feature type="domain" description="Inner membrane protein YqiJ OB-fold" evidence="2">
    <location>
        <begin position="118"/>
        <end position="181"/>
    </location>
</feature>
<feature type="domain" description="Inner membrane protein YqiJ N-terminal" evidence="3">
    <location>
        <begin position="2"/>
        <end position="92"/>
    </location>
</feature>
<dbReference type="Pfam" id="PF07290">
    <property type="entry name" value="YqiJ_OB"/>
    <property type="match status" value="1"/>
</dbReference>
<evidence type="ECO:0000256" key="1">
    <source>
        <dbReference type="SAM" id="Phobius"/>
    </source>
</evidence>
<evidence type="ECO:0000259" key="3">
    <source>
        <dbReference type="Pfam" id="PF21001"/>
    </source>
</evidence>
<dbReference type="InterPro" id="IPR010840">
    <property type="entry name" value="YqiJ_OB"/>
</dbReference>
<evidence type="ECO:0000259" key="2">
    <source>
        <dbReference type="Pfam" id="PF07290"/>
    </source>
</evidence>
<reference evidence="5" key="1">
    <citation type="journal article" date="2019" name="Int. J. Syst. Evol. Microbiol.">
        <title>The Global Catalogue of Microorganisms (GCM) 10K type strain sequencing project: providing services to taxonomists for standard genome sequencing and annotation.</title>
        <authorList>
            <consortium name="The Broad Institute Genomics Platform"/>
            <consortium name="The Broad Institute Genome Sequencing Center for Infectious Disease"/>
            <person name="Wu L."/>
            <person name="Ma J."/>
        </authorList>
    </citation>
    <scope>NUCLEOTIDE SEQUENCE [LARGE SCALE GENOMIC DNA]</scope>
    <source>
        <strain evidence="5">NBRC 103166</strain>
    </source>
</reference>
<keyword evidence="1" id="KW-0812">Transmembrane</keyword>
<keyword evidence="5" id="KW-1185">Reference proteome</keyword>
<keyword evidence="1" id="KW-0472">Membrane</keyword>
<comment type="caution">
    <text evidence="4">The sequence shown here is derived from an EMBL/GenBank/DDBJ whole genome shotgun (WGS) entry which is preliminary data.</text>
</comment>
<protein>
    <recommendedName>
        <fullName evidence="6">DUF1449 family protein</fullName>
    </recommendedName>
</protein>
<dbReference type="EMBL" id="BSPQ01000004">
    <property type="protein sequence ID" value="GLS90553.1"/>
    <property type="molecule type" value="Genomic_DNA"/>
</dbReference>